<dbReference type="Pfam" id="PF05704">
    <property type="entry name" value="Caps_synth"/>
    <property type="match status" value="1"/>
</dbReference>
<name>A0A1V9D921_9GAMM</name>
<dbReference type="GO" id="GO:0016020">
    <property type="term" value="C:membrane"/>
    <property type="evidence" value="ECO:0007669"/>
    <property type="project" value="GOC"/>
</dbReference>
<dbReference type="OrthoDB" id="9802881at2"/>
<dbReference type="GO" id="GO:0051999">
    <property type="term" value="P:mannosyl-inositol phosphorylceramide biosynthetic process"/>
    <property type="evidence" value="ECO:0007669"/>
    <property type="project" value="TreeGrafter"/>
</dbReference>
<sequence>MNQHRQHPAHTLWRNWKRVSFSSQMLWQKKKHSALTAPEYDASQEENLVILSTEKAPAAIPKTIWMVWLDDPLPPSLRLNINQLRQDNPDHSLHLVTQSTLAQWLPDLQFISADLTSAQKSDIIRLELLHRFGGIGIDCGTLLFEKLDWVHQVQQDKPMDVIGYYRESSTLNFLSPVIESWFIAAAPGNAFIREWLKQLAPIKNLGAQNYIHELKKRDDYPLIVQKIHHPAQALLSLAQQVAVKEYRRVNLHLRKAEANAWFYQQLHAGNSDAFARSVLFHQRPQTPPPVIRLGGDERLHLDFNLRIGLYNRASLLGEMMQAPSRPALALPSGADKARA</sequence>
<dbReference type="PANTHER" id="PTHR32385">
    <property type="entry name" value="MANNOSYL PHOSPHORYLINOSITOL CERAMIDE SYNTHASE"/>
    <property type="match status" value="1"/>
</dbReference>
<protein>
    <submittedName>
        <fullName evidence="1">Mannosyltransferase</fullName>
    </submittedName>
</protein>
<dbReference type="Gene3D" id="3.90.550.20">
    <property type="match status" value="1"/>
</dbReference>
<accession>A0A1V9D921</accession>
<proteinExistence type="predicted"/>
<evidence type="ECO:0000313" key="2">
    <source>
        <dbReference type="Proteomes" id="UP000192769"/>
    </source>
</evidence>
<dbReference type="Proteomes" id="UP000192769">
    <property type="component" value="Unassembled WGS sequence"/>
</dbReference>
<dbReference type="InterPro" id="IPR008441">
    <property type="entry name" value="AfumC-like_glycosyl_Trfase"/>
</dbReference>
<keyword evidence="2" id="KW-1185">Reference proteome</keyword>
<keyword evidence="1" id="KW-0328">Glycosyltransferase</keyword>
<dbReference type="GO" id="GO:0000030">
    <property type="term" value="F:mannosyltransferase activity"/>
    <property type="evidence" value="ECO:0007669"/>
    <property type="project" value="TreeGrafter"/>
</dbReference>
<organism evidence="1 2">
    <name type="scientific">Pantoea latae</name>
    <dbReference type="NCBI Taxonomy" id="1964541"/>
    <lineage>
        <taxon>Bacteria</taxon>
        <taxon>Pseudomonadati</taxon>
        <taxon>Pseudomonadota</taxon>
        <taxon>Gammaproteobacteria</taxon>
        <taxon>Enterobacterales</taxon>
        <taxon>Erwiniaceae</taxon>
        <taxon>Pantoea</taxon>
    </lineage>
</organism>
<dbReference type="SUPFAM" id="SSF53448">
    <property type="entry name" value="Nucleotide-diphospho-sugar transferases"/>
    <property type="match status" value="1"/>
</dbReference>
<gene>
    <name evidence="1" type="ORF">B2J69_21665</name>
</gene>
<dbReference type="AlphaFoldDB" id="A0A1V9D921"/>
<comment type="caution">
    <text evidence="1">The sequence shown here is derived from an EMBL/GenBank/DDBJ whole genome shotgun (WGS) entry which is preliminary data.</text>
</comment>
<dbReference type="EMBL" id="MWUE01000035">
    <property type="protein sequence ID" value="OQP30349.1"/>
    <property type="molecule type" value="Genomic_DNA"/>
</dbReference>
<reference evidence="1 2" key="1">
    <citation type="submission" date="2017-02" db="EMBL/GenBank/DDBJ databases">
        <title>Whole genome shotgun sequence of Pantoea agglomerans strain AS1 isolated from a cycad, Zamia floridana in Central Florida, USA.</title>
        <authorList>
            <person name="Lata P."/>
            <person name="Govindarajan S."/>
            <person name="Qi F."/>
            <person name="Li J.-L."/>
            <person name="Maurya S.K."/>
            <person name="Sahoo M.K."/>
        </authorList>
    </citation>
    <scope>NUCLEOTIDE SEQUENCE [LARGE SCALE GENOMIC DNA]</scope>
    <source>
        <strain evidence="1 2">AS1</strain>
    </source>
</reference>
<dbReference type="InterPro" id="IPR029044">
    <property type="entry name" value="Nucleotide-diphossugar_trans"/>
</dbReference>
<dbReference type="RefSeq" id="WP_081142288.1">
    <property type="nucleotide sequence ID" value="NZ_MWUE01000035.1"/>
</dbReference>
<keyword evidence="1" id="KW-0808">Transferase</keyword>
<dbReference type="InterPro" id="IPR051706">
    <property type="entry name" value="Glycosyltransferase_domain"/>
</dbReference>
<evidence type="ECO:0000313" key="1">
    <source>
        <dbReference type="EMBL" id="OQP30349.1"/>
    </source>
</evidence>
<dbReference type="PANTHER" id="PTHR32385:SF15">
    <property type="entry name" value="INOSITOL PHOSPHOCERAMIDE MANNOSYLTRANSFERASE 1"/>
    <property type="match status" value="1"/>
</dbReference>